<sequence>MIFGDSTTIAEQLVLNEDYLFVGPKAMLAIPYLQNIVTSIPIKEKLPDGKYSLIYRQQQVLPPLAKHLIDEIRFAYWELMSRQIT</sequence>
<name>A0A2G4U5Z3_YERBE</name>
<evidence type="ECO:0008006" key="3">
    <source>
        <dbReference type="Google" id="ProtNLM"/>
    </source>
</evidence>
<evidence type="ECO:0000313" key="1">
    <source>
        <dbReference type="EMBL" id="PHZ28669.1"/>
    </source>
</evidence>
<reference evidence="1 2" key="1">
    <citation type="submission" date="2017-10" db="EMBL/GenBank/DDBJ databases">
        <authorList>
            <person name="Banno H."/>
            <person name="Chua N.-H."/>
        </authorList>
    </citation>
    <scope>NUCLEOTIDE SEQUENCE [LARGE SCALE GENOMIC DNA]</scope>
    <source>
        <strain evidence="1 2">SCPM-O-B-7607</strain>
    </source>
</reference>
<gene>
    <name evidence="1" type="ORF">CS533_05115</name>
</gene>
<dbReference type="Proteomes" id="UP000229378">
    <property type="component" value="Unassembled WGS sequence"/>
</dbReference>
<accession>A0A2G4U5Z3</accession>
<protein>
    <recommendedName>
        <fullName evidence="3">LysR substrate-binding domain-containing protein</fullName>
    </recommendedName>
</protein>
<dbReference type="SUPFAM" id="SSF53850">
    <property type="entry name" value="Periplasmic binding protein-like II"/>
    <property type="match status" value="1"/>
</dbReference>
<dbReference type="AlphaFoldDB" id="A0A2G4U5Z3"/>
<organism evidence="1 2">
    <name type="scientific">Yersinia bercovieri</name>
    <dbReference type="NCBI Taxonomy" id="634"/>
    <lineage>
        <taxon>Bacteria</taxon>
        <taxon>Pseudomonadati</taxon>
        <taxon>Pseudomonadota</taxon>
        <taxon>Gammaproteobacteria</taxon>
        <taxon>Enterobacterales</taxon>
        <taxon>Yersiniaceae</taxon>
        <taxon>Yersinia</taxon>
    </lineage>
</organism>
<evidence type="ECO:0000313" key="2">
    <source>
        <dbReference type="Proteomes" id="UP000229378"/>
    </source>
</evidence>
<comment type="caution">
    <text evidence="1">The sequence shown here is derived from an EMBL/GenBank/DDBJ whole genome shotgun (WGS) entry which is preliminary data.</text>
</comment>
<proteinExistence type="predicted"/>
<dbReference type="EMBL" id="PEHN01000003">
    <property type="protein sequence ID" value="PHZ28669.1"/>
    <property type="molecule type" value="Genomic_DNA"/>
</dbReference>